<reference evidence="1 2" key="1">
    <citation type="journal article" date="2019" name="Environ. Microbiol.">
        <title>An active ?-lactamase is a part of an orchestrated cell wall stress resistance network of Bacillus subtilis and related rhizosphere species.</title>
        <authorList>
            <person name="Bucher T."/>
            <person name="Keren-Paz A."/>
            <person name="Hausser J."/>
            <person name="Olender T."/>
            <person name="Cytryn E."/>
            <person name="Kolodkin-Gal I."/>
        </authorList>
    </citation>
    <scope>NUCLEOTIDE SEQUENCE [LARGE SCALE GENOMIC DNA]</scope>
    <source>
        <strain evidence="1 2">I4</strain>
    </source>
</reference>
<name>A0A9X9ER20_9BACI</name>
<dbReference type="Proteomes" id="UP000309170">
    <property type="component" value="Unassembled WGS sequence"/>
</dbReference>
<dbReference type="AlphaFoldDB" id="A0A9X9ER20"/>
<protein>
    <submittedName>
        <fullName evidence="1">Uncharacterized protein</fullName>
    </submittedName>
</protein>
<evidence type="ECO:0000313" key="2">
    <source>
        <dbReference type="Proteomes" id="UP000309170"/>
    </source>
</evidence>
<accession>A0A9X9ER20</accession>
<gene>
    <name evidence="1" type="ORF">FC678_20090</name>
</gene>
<evidence type="ECO:0000313" key="1">
    <source>
        <dbReference type="EMBL" id="TKH08502.1"/>
    </source>
</evidence>
<sequence length="108" mass="12256">MKFGKDEQETVIVFDAEIGEWEIYSCVPEHIKMVLKNPAINSADIEVLTQFEDKATSIRFTLKNPAISLASFFKKKRIHQAPSEAQLQARQKFAQMAKGRSTSNEVPQ</sequence>
<proteinExistence type="predicted"/>
<comment type="caution">
    <text evidence="1">The sequence shown here is derived from an EMBL/GenBank/DDBJ whole genome shotgun (WGS) entry which is preliminary data.</text>
</comment>
<dbReference type="EMBL" id="SZNT01000364">
    <property type="protein sequence ID" value="TKH08502.1"/>
    <property type="molecule type" value="Genomic_DNA"/>
</dbReference>
<dbReference type="RefSeq" id="WP_137024252.1">
    <property type="nucleotide sequence ID" value="NZ_SZNT01000364.1"/>
</dbReference>
<organism evidence="1 2">
    <name type="scientific">Peribacillus simplex</name>
    <dbReference type="NCBI Taxonomy" id="1478"/>
    <lineage>
        <taxon>Bacteria</taxon>
        <taxon>Bacillati</taxon>
        <taxon>Bacillota</taxon>
        <taxon>Bacilli</taxon>
        <taxon>Bacillales</taxon>
        <taxon>Bacillaceae</taxon>
        <taxon>Peribacillus</taxon>
    </lineage>
</organism>